<reference evidence="3" key="3">
    <citation type="submission" date="2011-05" db="EMBL/GenBank/DDBJ databases">
        <title>The Genome Sequence of Magnaporthe oryzae 70-15.</title>
        <authorList>
            <person name="Ma L.-J."/>
            <person name="Dean R.A."/>
            <person name="Gowda M."/>
            <person name="Nunes C."/>
            <person name="Young S.K."/>
            <person name="Zeng Q."/>
            <person name="Gargeya S."/>
            <person name="Fitzgerald M."/>
            <person name="Haas B."/>
            <person name="Abouelleil A."/>
            <person name="Alvarado L."/>
            <person name="Arachchi H.M."/>
            <person name="Berlin A."/>
            <person name="Brown A."/>
            <person name="Chapman S.B."/>
            <person name="Chen Z."/>
            <person name="Dunbar C."/>
            <person name="Freedman E."/>
            <person name="Gearin G."/>
            <person name="Gellesch M."/>
            <person name="Goldberg J."/>
            <person name="Griggs A."/>
            <person name="Gujja S."/>
            <person name="Heiman D."/>
            <person name="Howarth C."/>
            <person name="Larson L."/>
            <person name="Lui A."/>
            <person name="MacDonald P.J.P."/>
            <person name="Mehta T."/>
            <person name="Montmayeur A."/>
            <person name="Murphy C."/>
            <person name="Neiman D."/>
            <person name="Pearson M."/>
            <person name="Priest M."/>
            <person name="Roberts A."/>
            <person name="Saif S."/>
            <person name="Shea T."/>
            <person name="Shenoy N."/>
            <person name="Sisk P."/>
            <person name="Stolte C."/>
            <person name="Sykes S."/>
            <person name="Yandava C."/>
            <person name="Wortman J."/>
            <person name="Nusbaum C."/>
            <person name="Birren B."/>
        </authorList>
    </citation>
    <scope>NUCLEOTIDE SEQUENCE</scope>
    <source>
        <strain evidence="3">70-15</strain>
    </source>
</reference>
<name>G5EHX0_PYRO7</name>
<dbReference type="GeneID" id="12984752"/>
<reference evidence="2" key="2">
    <citation type="submission" date="2005-01" db="EMBL/GenBank/DDBJ databases">
        <title>The sequence of Magnaporthe grisea chromosome 7.</title>
        <authorList>
            <person name="Thon M.R."/>
            <person name="Pan H."/>
            <person name="Diener A."/>
            <person name="Papalas J."/>
            <person name="Taro A."/>
            <person name="Mitchell T."/>
            <person name="Dean R.A."/>
        </authorList>
    </citation>
    <scope>NUCLEOTIDE SEQUENCE</scope>
    <source>
        <strain evidence="2">70-15</strain>
    </source>
</reference>
<feature type="region of interest" description="Disordered" evidence="1">
    <location>
        <begin position="16"/>
        <end position="35"/>
    </location>
</feature>
<dbReference type="Proteomes" id="UP000009058">
    <property type="component" value="Chromosome 7"/>
</dbReference>
<reference evidence="3 4" key="1">
    <citation type="journal article" date="2005" name="Nature">
        <title>The genome sequence of the rice blast fungus Magnaporthe grisea.</title>
        <authorList>
            <person name="Dean R.A."/>
            <person name="Talbot N.J."/>
            <person name="Ebbole D.J."/>
            <person name="Farman M.L."/>
            <person name="Mitchell T.K."/>
            <person name="Orbach M.J."/>
            <person name="Thon M."/>
            <person name="Kulkarni R."/>
            <person name="Xu J.R."/>
            <person name="Pan H."/>
            <person name="Read N.D."/>
            <person name="Lee Y.H."/>
            <person name="Carbone I."/>
            <person name="Brown D."/>
            <person name="Oh Y.Y."/>
            <person name="Donofrio N."/>
            <person name="Jeong J.S."/>
            <person name="Soanes D.M."/>
            <person name="Djonovic S."/>
            <person name="Kolomiets E."/>
            <person name="Rehmeyer C."/>
            <person name="Li W."/>
            <person name="Harding M."/>
            <person name="Kim S."/>
            <person name="Lebrun M.H."/>
            <person name="Bohnert H."/>
            <person name="Coughlan S."/>
            <person name="Butler J."/>
            <person name="Calvo S."/>
            <person name="Ma L.J."/>
            <person name="Nicol R."/>
            <person name="Purcell S."/>
            <person name="Nusbaum C."/>
            <person name="Galagan J.E."/>
            <person name="Birren B.W."/>
        </authorList>
    </citation>
    <scope>NUCLEOTIDE SEQUENCE [LARGE SCALE GENOMIC DNA]</scope>
    <source>
        <strain evidence="3">70-15</strain>
        <strain evidence="4">70-15 / ATCC MYA-4617 / FGSC 8958</strain>
    </source>
</reference>
<protein>
    <submittedName>
        <fullName evidence="2">Uncharacterized protein</fullName>
    </submittedName>
</protein>
<dbReference type="VEuPathDB" id="FungiDB:MGG_17885"/>
<gene>
    <name evidence="2" type="ORF">MGCH7_ch7g818</name>
    <name evidence="3" type="ORF">MGG_17885</name>
</gene>
<evidence type="ECO:0000313" key="4">
    <source>
        <dbReference type="Proteomes" id="UP000009058"/>
    </source>
</evidence>
<dbReference type="EMBL" id="CM001237">
    <property type="protein sequence ID" value="EHA45913.1"/>
    <property type="molecule type" value="Genomic_DNA"/>
</dbReference>
<evidence type="ECO:0000256" key="1">
    <source>
        <dbReference type="SAM" id="MobiDB-lite"/>
    </source>
</evidence>
<organism evidence="2">
    <name type="scientific">Pyricularia oryzae (strain 70-15 / ATCC MYA-4617 / FGSC 8958)</name>
    <name type="common">Rice blast fungus</name>
    <name type="synonym">Magnaporthe oryzae</name>
    <dbReference type="NCBI Taxonomy" id="242507"/>
    <lineage>
        <taxon>Eukaryota</taxon>
        <taxon>Fungi</taxon>
        <taxon>Dikarya</taxon>
        <taxon>Ascomycota</taxon>
        <taxon>Pezizomycotina</taxon>
        <taxon>Sordariomycetes</taxon>
        <taxon>Sordariomycetidae</taxon>
        <taxon>Magnaporthales</taxon>
        <taxon>Pyriculariaceae</taxon>
        <taxon>Pyricularia</taxon>
    </lineage>
</organism>
<keyword evidence="4" id="KW-1185">Reference proteome</keyword>
<accession>G5EHX0</accession>
<dbReference type="EMBL" id="CM000230">
    <property type="protein sequence ID" value="EAQ71411.1"/>
    <property type="molecule type" value="Genomic_DNA"/>
</dbReference>
<dbReference type="AlphaFoldDB" id="G5EHX0"/>
<proteinExistence type="predicted"/>
<dbReference type="RefSeq" id="XP_003720656.1">
    <property type="nucleotide sequence ID" value="XM_003720608.1"/>
</dbReference>
<dbReference type="KEGG" id="mgr:MGG_17885"/>
<evidence type="ECO:0000313" key="2">
    <source>
        <dbReference type="EMBL" id="EAQ71411.1"/>
    </source>
</evidence>
<sequence length="143" mass="15895">MPLCLEAGLVPFAGPAATRDLPRRRGPFQGEQQGLPHTLSAPKLLLIGPNFYIYRRSPMRLAGVCGQHDKPAWLRKKMSEGECGRCFGSPSSPDPKDSWVCRKMRLCWLLYELRAGQRARTSPLVVGPGQPGTVDLYRYLGLT</sequence>
<evidence type="ECO:0000313" key="3">
    <source>
        <dbReference type="EMBL" id="EHA45913.1"/>
    </source>
</evidence>
<dbReference type="HOGENOM" id="CLU_1806559_0_0_1"/>